<evidence type="ECO:0000313" key="2">
    <source>
        <dbReference type="EMBL" id="EHJ47385.1"/>
    </source>
</evidence>
<evidence type="ECO:0000259" key="1">
    <source>
        <dbReference type="PROSITE" id="PS51166"/>
    </source>
</evidence>
<feature type="domain" description="CBM20" evidence="1">
    <location>
        <begin position="8"/>
        <end position="102"/>
    </location>
</feature>
<reference evidence="3" key="1">
    <citation type="journal article" date="2015" name="Genome Announc.">
        <title>High-Quality Draft Genome Sequence of Desulfovibrio carbinoliphilus FW-101-2B, an Organic Acid-Oxidizing Sulfate-Reducing Bacterium Isolated from Uranium(VI)-Contaminated Groundwater.</title>
        <authorList>
            <person name="Ramsay B.D."/>
            <person name="Hwang C."/>
            <person name="Woo H.L."/>
            <person name="Carroll S.L."/>
            <person name="Lucas S."/>
            <person name="Han J."/>
            <person name="Lapidus A.L."/>
            <person name="Cheng J.F."/>
            <person name="Goodwin L.A."/>
            <person name="Pitluck S."/>
            <person name="Peters L."/>
            <person name="Chertkov O."/>
            <person name="Held B."/>
            <person name="Detter J.C."/>
            <person name="Han C.S."/>
            <person name="Tapia R."/>
            <person name="Land M.L."/>
            <person name="Hauser L.J."/>
            <person name="Kyrpides N.C."/>
            <person name="Ivanova N.N."/>
            <person name="Mikhailova N."/>
            <person name="Pagani I."/>
            <person name="Woyke T."/>
            <person name="Arkin A.P."/>
            <person name="Dehal P."/>
            <person name="Chivian D."/>
            <person name="Criddle C.S."/>
            <person name="Wu W."/>
            <person name="Chakraborty R."/>
            <person name="Hazen T.C."/>
            <person name="Fields M.W."/>
        </authorList>
    </citation>
    <scope>NUCLEOTIDE SEQUENCE [LARGE SCALE GENOMIC DNA]</scope>
    <source>
        <strain evidence="3">FW-101-2B</strain>
    </source>
</reference>
<accession>G7Q7S6</accession>
<dbReference type="STRING" id="694327.DFW101_1376"/>
<dbReference type="SUPFAM" id="SSF81296">
    <property type="entry name" value="E set domains"/>
    <property type="match status" value="1"/>
</dbReference>
<dbReference type="GO" id="GO:2001070">
    <property type="term" value="F:starch binding"/>
    <property type="evidence" value="ECO:0007669"/>
    <property type="project" value="InterPro"/>
</dbReference>
<dbReference type="Pfam" id="PF16561">
    <property type="entry name" value="AMPK1_CBM"/>
    <property type="match status" value="1"/>
</dbReference>
<dbReference type="EMBL" id="CM001368">
    <property type="protein sequence ID" value="EHJ47385.1"/>
    <property type="molecule type" value="Genomic_DNA"/>
</dbReference>
<dbReference type="InterPro" id="IPR032640">
    <property type="entry name" value="AMPK1_CBM"/>
</dbReference>
<dbReference type="Proteomes" id="UP000004662">
    <property type="component" value="Chromosome"/>
</dbReference>
<dbReference type="AlphaFoldDB" id="G7Q7S6"/>
<evidence type="ECO:0000313" key="3">
    <source>
        <dbReference type="Proteomes" id="UP000004662"/>
    </source>
</evidence>
<dbReference type="OrthoDB" id="9811945at2"/>
<name>G7Q7S6_9BACT</name>
<dbReference type="InterPro" id="IPR013783">
    <property type="entry name" value="Ig-like_fold"/>
</dbReference>
<organism evidence="2 3">
    <name type="scientific">Solidesulfovibrio carbinoliphilus subsp. oakridgensis</name>
    <dbReference type="NCBI Taxonomy" id="694327"/>
    <lineage>
        <taxon>Bacteria</taxon>
        <taxon>Pseudomonadati</taxon>
        <taxon>Thermodesulfobacteriota</taxon>
        <taxon>Desulfovibrionia</taxon>
        <taxon>Desulfovibrionales</taxon>
        <taxon>Desulfovibrionaceae</taxon>
        <taxon>Solidesulfovibrio</taxon>
    </lineage>
</organism>
<dbReference type="HOGENOM" id="CLU_158008_1_0_7"/>
<dbReference type="Gene3D" id="2.60.40.10">
    <property type="entry name" value="Immunoglobulins"/>
    <property type="match status" value="1"/>
</dbReference>
<sequence>MSLKKKLLKSKPICKVTFVLSKEQARDASNVHLVGEFNGWEVGVAAMRKQKDGSFTATLDLPTGREYQFRYLIDGEIWISDPEADKYAFSPFGDCENSVITV</sequence>
<proteinExistence type="predicted"/>
<protein>
    <submittedName>
        <fullName evidence="2">Glycoside hydrolase family 13 domain protein</fullName>
    </submittedName>
</protein>
<dbReference type="InterPro" id="IPR014756">
    <property type="entry name" value="Ig_E-set"/>
</dbReference>
<dbReference type="GO" id="GO:0016787">
    <property type="term" value="F:hydrolase activity"/>
    <property type="evidence" value="ECO:0007669"/>
    <property type="project" value="UniProtKB-KW"/>
</dbReference>
<dbReference type="InterPro" id="IPR002044">
    <property type="entry name" value="CBM20"/>
</dbReference>
<dbReference type="eggNOG" id="COG0296">
    <property type="taxonomic scope" value="Bacteria"/>
</dbReference>
<keyword evidence="3" id="KW-1185">Reference proteome</keyword>
<gene>
    <name evidence="2" type="ORF">DFW101_1376</name>
</gene>
<dbReference type="PROSITE" id="PS51166">
    <property type="entry name" value="CBM20"/>
    <property type="match status" value="1"/>
</dbReference>
<keyword evidence="2" id="KW-0378">Hydrolase</keyword>
<dbReference type="CDD" id="cd07184">
    <property type="entry name" value="E_set_Isoamylase_like_N"/>
    <property type="match status" value="1"/>
</dbReference>
<dbReference type="RefSeq" id="WP_009180788.1">
    <property type="nucleotide sequence ID" value="NZ_CM001368.1"/>
</dbReference>